<dbReference type="EMBL" id="JACHOU010000006">
    <property type="protein sequence ID" value="MBB6355175.1"/>
    <property type="molecule type" value="Genomic_DNA"/>
</dbReference>
<dbReference type="Proteomes" id="UP000536262">
    <property type="component" value="Unassembled WGS sequence"/>
</dbReference>
<organism evidence="1 2">
    <name type="scientific">Aminobacter aganoensis</name>
    <dbReference type="NCBI Taxonomy" id="83264"/>
    <lineage>
        <taxon>Bacteria</taxon>
        <taxon>Pseudomonadati</taxon>
        <taxon>Pseudomonadota</taxon>
        <taxon>Alphaproteobacteria</taxon>
        <taxon>Hyphomicrobiales</taxon>
        <taxon>Phyllobacteriaceae</taxon>
        <taxon>Aminobacter</taxon>
    </lineage>
</organism>
<accession>A0A7X0F8U1</accession>
<gene>
    <name evidence="1" type="ORF">GGR00_002974</name>
</gene>
<evidence type="ECO:0000313" key="2">
    <source>
        <dbReference type="Proteomes" id="UP000536262"/>
    </source>
</evidence>
<comment type="caution">
    <text evidence="1">The sequence shown here is derived from an EMBL/GenBank/DDBJ whole genome shotgun (WGS) entry which is preliminary data.</text>
</comment>
<evidence type="ECO:0000313" key="1">
    <source>
        <dbReference type="EMBL" id="MBB6355175.1"/>
    </source>
</evidence>
<sequence length="180" mass="19704">MIKFIAAALWIVAVTLGAVFYSFQAAANLPAVDEKKPLLGGLDYVKTDVISVPLLKGERVEGYFLTRLVYTVEPKQVAKMSVPMDALLVDQVYSYLYGNPQIDFTQYDKLDLDGFRNGLRDSINARIGEKLVHEVMVEQIDFLTPDDVRDNAVRRRSAAATAAAKSAEAEAAGEAPAPAH</sequence>
<protein>
    <submittedName>
        <fullName evidence="1">Uncharacterized protein</fullName>
    </submittedName>
</protein>
<name>A0A7X0F8U1_9HYPH</name>
<proteinExistence type="predicted"/>
<keyword evidence="2" id="KW-1185">Reference proteome</keyword>
<dbReference type="AlphaFoldDB" id="A0A7X0F8U1"/>
<reference evidence="1 2" key="1">
    <citation type="submission" date="2020-08" db="EMBL/GenBank/DDBJ databases">
        <title>Genomic Encyclopedia of Type Strains, Phase IV (KMG-IV): sequencing the most valuable type-strain genomes for metagenomic binning, comparative biology and taxonomic classification.</title>
        <authorList>
            <person name="Goeker M."/>
        </authorList>
    </citation>
    <scope>NUCLEOTIDE SEQUENCE [LARGE SCALE GENOMIC DNA]</scope>
    <source>
        <strain evidence="1 2">DSM 7051</strain>
    </source>
</reference>